<dbReference type="Proteomes" id="UP000185678">
    <property type="component" value="Unassembled WGS sequence"/>
</dbReference>
<sequence length="215" mass="22706">MSSPSALPPLSSTDRTRLVRHSERAETDRAALHAVIDEALVGHLALVVDGVPRILPFVPWRVGEEVFIHGHLKNSLMVAAAEGAQACMTITLLDGLVMARSAFHHSANFRSAVIYGTPRLVSDADEKAALLHQMMIKVTPDRVSAIRPANSRELNATAVLGLSLAEASLKVRTGGPIDAEADYGLPVWAGVVPLTLTAGIPVTDTNTAPPGPSGY</sequence>
<reference evidence="2 3" key="1">
    <citation type="submission" date="2017-01" db="EMBL/GenBank/DDBJ databases">
        <authorList>
            <person name="Mah S.A."/>
            <person name="Swanson W.J."/>
            <person name="Moy G.W."/>
            <person name="Vacquier V.D."/>
        </authorList>
    </citation>
    <scope>NUCLEOTIDE SEQUENCE [LARGE SCALE GENOMIC DNA]</scope>
    <source>
        <strain evidence="2 3">DSM 11589</strain>
    </source>
</reference>
<dbReference type="EMBL" id="FTOA01000002">
    <property type="protein sequence ID" value="SIS53504.1"/>
    <property type="molecule type" value="Genomic_DNA"/>
</dbReference>
<dbReference type="STRING" id="80876.SAMN05421779_102492"/>
<dbReference type="InterPro" id="IPR012349">
    <property type="entry name" value="Split_barrel_FMN-bd"/>
</dbReference>
<dbReference type="SUPFAM" id="SSF50475">
    <property type="entry name" value="FMN-binding split barrel"/>
    <property type="match status" value="1"/>
</dbReference>
<protein>
    <recommendedName>
        <fullName evidence="4">Nitroimidazol reductase NimA, pyridoxamine 5'-phosphate oxidase superfamily</fullName>
    </recommendedName>
</protein>
<dbReference type="RefSeq" id="WP_076399346.1">
    <property type="nucleotide sequence ID" value="NZ_FTOA01000002.1"/>
</dbReference>
<accession>A0A1N7JWC9</accession>
<dbReference type="InterPro" id="IPR024747">
    <property type="entry name" value="Pyridox_Oxase-rel"/>
</dbReference>
<dbReference type="Gene3D" id="2.30.110.10">
    <property type="entry name" value="Electron Transport, Fmn-binding Protein, Chain A"/>
    <property type="match status" value="1"/>
</dbReference>
<gene>
    <name evidence="2" type="ORF">SAMN05421779_102492</name>
</gene>
<dbReference type="PANTHER" id="PTHR34071:SF2">
    <property type="entry name" value="FLAVIN-NUCLEOTIDE-BINDING PROTEIN"/>
    <property type="match status" value="1"/>
</dbReference>
<evidence type="ECO:0000256" key="1">
    <source>
        <dbReference type="SAM" id="MobiDB-lite"/>
    </source>
</evidence>
<feature type="compositionally biased region" description="Basic and acidic residues" evidence="1">
    <location>
        <begin position="14"/>
        <end position="23"/>
    </location>
</feature>
<proteinExistence type="predicted"/>
<feature type="region of interest" description="Disordered" evidence="1">
    <location>
        <begin position="1"/>
        <end position="23"/>
    </location>
</feature>
<dbReference type="AlphaFoldDB" id="A0A1N7JWC9"/>
<evidence type="ECO:0000313" key="3">
    <source>
        <dbReference type="Proteomes" id="UP000185678"/>
    </source>
</evidence>
<dbReference type="PANTHER" id="PTHR34071">
    <property type="entry name" value="5-NITROIMIDAZOLE ANTIBIOTICS RESISTANCE PROTEIN, NIMA-FAMILY-RELATED PROTEIN-RELATED"/>
    <property type="match status" value="1"/>
</dbReference>
<evidence type="ECO:0000313" key="2">
    <source>
        <dbReference type="EMBL" id="SIS53504.1"/>
    </source>
</evidence>
<keyword evidence="3" id="KW-1185">Reference proteome</keyword>
<dbReference type="OrthoDB" id="116031at2"/>
<organism evidence="2 3">
    <name type="scientific">Insolitispirillum peregrinum</name>
    <dbReference type="NCBI Taxonomy" id="80876"/>
    <lineage>
        <taxon>Bacteria</taxon>
        <taxon>Pseudomonadati</taxon>
        <taxon>Pseudomonadota</taxon>
        <taxon>Alphaproteobacteria</taxon>
        <taxon>Rhodospirillales</taxon>
        <taxon>Novispirillaceae</taxon>
        <taxon>Insolitispirillum</taxon>
    </lineage>
</organism>
<name>A0A1N7JWC9_9PROT</name>
<dbReference type="Pfam" id="PF12900">
    <property type="entry name" value="Pyridox_ox_2"/>
    <property type="match status" value="1"/>
</dbReference>
<evidence type="ECO:0008006" key="4">
    <source>
        <dbReference type="Google" id="ProtNLM"/>
    </source>
</evidence>
<feature type="compositionally biased region" description="Low complexity" evidence="1">
    <location>
        <begin position="1"/>
        <end position="12"/>
    </location>
</feature>